<evidence type="ECO:0000256" key="1">
    <source>
        <dbReference type="SAM" id="MobiDB-lite"/>
    </source>
</evidence>
<organism evidence="2 3">
    <name type="scientific">Prunus dulcis</name>
    <name type="common">Almond</name>
    <name type="synonym">Amygdalus dulcis</name>
    <dbReference type="NCBI Taxonomy" id="3755"/>
    <lineage>
        <taxon>Eukaryota</taxon>
        <taxon>Viridiplantae</taxon>
        <taxon>Streptophyta</taxon>
        <taxon>Embryophyta</taxon>
        <taxon>Tracheophyta</taxon>
        <taxon>Spermatophyta</taxon>
        <taxon>Magnoliopsida</taxon>
        <taxon>eudicotyledons</taxon>
        <taxon>Gunneridae</taxon>
        <taxon>Pentapetalae</taxon>
        <taxon>rosids</taxon>
        <taxon>fabids</taxon>
        <taxon>Rosales</taxon>
        <taxon>Rosaceae</taxon>
        <taxon>Amygdaloideae</taxon>
        <taxon>Amygdaleae</taxon>
        <taxon>Prunus</taxon>
    </lineage>
</organism>
<protein>
    <submittedName>
        <fullName evidence="2">Uncharacterized protein</fullName>
    </submittedName>
</protein>
<feature type="region of interest" description="Disordered" evidence="1">
    <location>
        <begin position="1"/>
        <end position="31"/>
    </location>
</feature>
<reference evidence="2 3" key="1">
    <citation type="journal article" date="2022" name="G3 (Bethesda)">
        <title>Whole-genome sequence and methylome profiling of the almond [Prunus dulcis (Mill.) D.A. Webb] cultivar 'Nonpareil'.</title>
        <authorList>
            <person name="D'Amico-Willman K.M."/>
            <person name="Ouma W.Z."/>
            <person name="Meulia T."/>
            <person name="Sideli G.M."/>
            <person name="Gradziel T.M."/>
            <person name="Fresnedo-Ramirez J."/>
        </authorList>
    </citation>
    <scope>NUCLEOTIDE SEQUENCE [LARGE SCALE GENOMIC DNA]</scope>
    <source>
        <strain evidence="2">Clone GOH B32 T37-40</strain>
    </source>
</reference>
<name>A0AAD5F758_PRUDU</name>
<gene>
    <name evidence="2" type="ORF">L3X38_008697</name>
</gene>
<evidence type="ECO:0000313" key="3">
    <source>
        <dbReference type="Proteomes" id="UP001054821"/>
    </source>
</evidence>
<sequence length="94" mass="10100">MTGASSSSNPIHVSPPAAVVSPKNGEEAAGVVRSSPPSITLLWPRIPKSEFWDRDSGHLQSVFGVRPRTKVAPNRVLYLGWDFGAVVLRFSSDA</sequence>
<dbReference type="EMBL" id="JAJFAZ020000001">
    <property type="protein sequence ID" value="KAI5355802.1"/>
    <property type="molecule type" value="Genomic_DNA"/>
</dbReference>
<dbReference type="AlphaFoldDB" id="A0AAD5F758"/>
<evidence type="ECO:0000313" key="2">
    <source>
        <dbReference type="EMBL" id="KAI5355802.1"/>
    </source>
</evidence>
<keyword evidence="3" id="KW-1185">Reference proteome</keyword>
<proteinExistence type="predicted"/>
<accession>A0AAD5F758</accession>
<feature type="compositionally biased region" description="Polar residues" evidence="1">
    <location>
        <begin position="1"/>
        <end position="11"/>
    </location>
</feature>
<dbReference type="Proteomes" id="UP001054821">
    <property type="component" value="Chromosome 1"/>
</dbReference>
<comment type="caution">
    <text evidence="2">The sequence shown here is derived from an EMBL/GenBank/DDBJ whole genome shotgun (WGS) entry which is preliminary data.</text>
</comment>